<feature type="transmembrane region" description="Helical" evidence="1">
    <location>
        <begin position="105"/>
        <end position="130"/>
    </location>
</feature>
<keyword evidence="1" id="KW-0812">Transmembrane</keyword>
<keyword evidence="1" id="KW-0472">Membrane</keyword>
<keyword evidence="3" id="KW-1185">Reference proteome</keyword>
<dbReference type="RefSeq" id="WP_090442550.1">
    <property type="nucleotide sequence ID" value="NZ_FOHU01000006.1"/>
</dbReference>
<name>A0A1I0CWQ3_9FIRM</name>
<evidence type="ECO:0000313" key="2">
    <source>
        <dbReference type="EMBL" id="SET24259.1"/>
    </source>
</evidence>
<reference evidence="2 3" key="1">
    <citation type="submission" date="2016-10" db="EMBL/GenBank/DDBJ databases">
        <authorList>
            <person name="de Groot N.N."/>
        </authorList>
    </citation>
    <scope>NUCLEOTIDE SEQUENCE [LARGE SCALE GENOMIC DNA]</scope>
    <source>
        <strain evidence="2 3">DSM 18979</strain>
    </source>
</reference>
<feature type="transmembrane region" description="Helical" evidence="1">
    <location>
        <begin position="77"/>
        <end position="98"/>
    </location>
</feature>
<feature type="transmembrane region" description="Helical" evidence="1">
    <location>
        <begin position="43"/>
        <end position="65"/>
    </location>
</feature>
<evidence type="ECO:0000313" key="3">
    <source>
        <dbReference type="Proteomes" id="UP000199568"/>
    </source>
</evidence>
<feature type="transmembrane region" description="Helical" evidence="1">
    <location>
        <begin position="12"/>
        <end position="31"/>
    </location>
</feature>
<feature type="transmembrane region" description="Helical" evidence="1">
    <location>
        <begin position="136"/>
        <end position="160"/>
    </location>
</feature>
<accession>A0A1I0CWQ3</accession>
<organism evidence="2 3">
    <name type="scientific">Natronincola peptidivorans</name>
    <dbReference type="NCBI Taxonomy" id="426128"/>
    <lineage>
        <taxon>Bacteria</taxon>
        <taxon>Bacillati</taxon>
        <taxon>Bacillota</taxon>
        <taxon>Clostridia</taxon>
        <taxon>Peptostreptococcales</taxon>
        <taxon>Natronincolaceae</taxon>
        <taxon>Natronincola</taxon>
    </lineage>
</organism>
<dbReference type="Pfam" id="PF12822">
    <property type="entry name" value="ECF_trnsprt"/>
    <property type="match status" value="1"/>
</dbReference>
<dbReference type="Proteomes" id="UP000199568">
    <property type="component" value="Unassembled WGS sequence"/>
</dbReference>
<dbReference type="EMBL" id="FOHU01000006">
    <property type="protein sequence ID" value="SET24259.1"/>
    <property type="molecule type" value="Genomic_DNA"/>
</dbReference>
<dbReference type="AlphaFoldDB" id="A0A1I0CWQ3"/>
<dbReference type="OrthoDB" id="5431035at2"/>
<sequence>MFQQEVKKIYNVRTITKIAMLIAISMIGAMIKIQGSIAFDSMAGFYAAIAISPLAGGLVGLLGHLLSAATAGFPMTLPMHLIVAIEMFLFVYIFGWLYNKASSWMAVLVATLLNGPVAALIVVPTSIMLGLPFSGWPLFTVIWIPLTIASFLNISLATMIHKNISKGIKNEG</sequence>
<protein>
    <submittedName>
        <fullName evidence="2">Alpha-ribazole transporter</fullName>
    </submittedName>
</protein>
<proteinExistence type="predicted"/>
<keyword evidence="1" id="KW-1133">Transmembrane helix</keyword>
<dbReference type="STRING" id="426128.SAMN05660297_01805"/>
<dbReference type="GO" id="GO:0022857">
    <property type="term" value="F:transmembrane transporter activity"/>
    <property type="evidence" value="ECO:0007669"/>
    <property type="project" value="InterPro"/>
</dbReference>
<gene>
    <name evidence="2" type="ORF">SAMN05660297_01805</name>
</gene>
<dbReference type="InterPro" id="IPR024529">
    <property type="entry name" value="ECF_trnsprt_substrate-spec"/>
</dbReference>
<evidence type="ECO:0000256" key="1">
    <source>
        <dbReference type="SAM" id="Phobius"/>
    </source>
</evidence>
<dbReference type="Gene3D" id="1.10.1760.20">
    <property type="match status" value="1"/>
</dbReference>